<dbReference type="SUPFAM" id="SSF144020">
    <property type="entry name" value="FdhE-like"/>
    <property type="match status" value="1"/>
</dbReference>
<evidence type="ECO:0008006" key="2">
    <source>
        <dbReference type="Google" id="ProtNLM"/>
    </source>
</evidence>
<protein>
    <recommendedName>
        <fullName evidence="2">Formate dehydrogenase accessory protein FdhE</fullName>
    </recommendedName>
</protein>
<proteinExistence type="predicted"/>
<gene>
    <name evidence="1" type="ORF">PITCH_A780003</name>
</gene>
<dbReference type="EMBL" id="OJIN01000223">
    <property type="protein sequence ID" value="SPD75873.1"/>
    <property type="molecule type" value="Genomic_DNA"/>
</dbReference>
<dbReference type="PANTHER" id="PTHR37689">
    <property type="entry name" value="PROTEIN FDHE"/>
    <property type="match status" value="1"/>
</dbReference>
<dbReference type="GO" id="GO:0005829">
    <property type="term" value="C:cytosol"/>
    <property type="evidence" value="ECO:0007669"/>
    <property type="project" value="TreeGrafter"/>
</dbReference>
<dbReference type="InterPro" id="IPR024064">
    <property type="entry name" value="FdhE-like_sf"/>
</dbReference>
<reference evidence="1" key="1">
    <citation type="submission" date="2018-01" db="EMBL/GenBank/DDBJ databases">
        <authorList>
            <person name="Regsiter A."/>
            <person name="William W."/>
        </authorList>
    </citation>
    <scope>NUCLEOTIDE SEQUENCE</scope>
    <source>
        <strain evidence="1">TRIP AH-1</strain>
    </source>
</reference>
<dbReference type="PANTHER" id="PTHR37689:SF1">
    <property type="entry name" value="PROTEIN FDHE"/>
    <property type="match status" value="1"/>
</dbReference>
<organism evidence="1">
    <name type="scientific">uncultured Desulfobacterium sp</name>
    <dbReference type="NCBI Taxonomy" id="201089"/>
    <lineage>
        <taxon>Bacteria</taxon>
        <taxon>Pseudomonadati</taxon>
        <taxon>Thermodesulfobacteriota</taxon>
        <taxon>Desulfobacteria</taxon>
        <taxon>Desulfobacterales</taxon>
        <taxon>Desulfobacteriaceae</taxon>
        <taxon>Desulfobacterium</taxon>
        <taxon>environmental samples</taxon>
    </lineage>
</organism>
<dbReference type="GO" id="GO:0008199">
    <property type="term" value="F:ferric iron binding"/>
    <property type="evidence" value="ECO:0007669"/>
    <property type="project" value="TreeGrafter"/>
</dbReference>
<sequence>MIPDLFAENLTMDVNVALAGIRSRIPELEDVARAFAILIDERRSLVLDGVQWPKAVDFDATAFSSGVPLLANQDLSGLQGCYLSSAEKLLPVLERAFPSIGSSAASLQSGLIERPDLAHRCLEMILTGDLKVLEATAQAAGVAVEVLSFLVLEIVKPCLRQAAVKFAHLADNELWYKGYCPVCGGGPDIGFLKDKRDPSEFLISKTGQLWPHCSLCGHIWRFVRLVCPSCGQTDHERLDVFTAQGREKERIHACRDCKRYVLVIDLVGSNEKLDPDMAPIGLIHLDILAQERGYSPLARTPWNLFR</sequence>
<dbReference type="AlphaFoldDB" id="A0A445N2E9"/>
<dbReference type="GO" id="GO:0051604">
    <property type="term" value="P:protein maturation"/>
    <property type="evidence" value="ECO:0007669"/>
    <property type="project" value="TreeGrafter"/>
</dbReference>
<accession>A0A445N2E9</accession>
<dbReference type="CDD" id="cd16341">
    <property type="entry name" value="FdhE"/>
    <property type="match status" value="1"/>
</dbReference>
<dbReference type="InterPro" id="IPR006452">
    <property type="entry name" value="Formate_DH_accessory"/>
</dbReference>
<evidence type="ECO:0000313" key="1">
    <source>
        <dbReference type="EMBL" id="SPD75873.1"/>
    </source>
</evidence>
<name>A0A445N2E9_9BACT</name>
<dbReference type="Gene3D" id="3.90.1670.10">
    <property type="entry name" value="FdhE-like domain"/>
    <property type="match status" value="1"/>
</dbReference>